<evidence type="ECO:0000313" key="2">
    <source>
        <dbReference type="Proteomes" id="UP000001774"/>
    </source>
</evidence>
<accession>Q7Y5L2</accession>
<reference evidence="1 2" key="1">
    <citation type="journal article" date="2003" name="J. Mol. Biol.">
        <title>Genome of Xanthomonas oryzae bacteriophage Xp10: an odd T-odd phage.</title>
        <authorList>
            <person name="Yuzenkova J."/>
            <person name="Nechaev S."/>
            <person name="Berlin J."/>
            <person name="Rogulja D."/>
            <person name="Kuznedelov K."/>
            <person name="Inman R."/>
            <person name="Mushegian A."/>
            <person name="Severinov K."/>
        </authorList>
    </citation>
    <scope>NUCLEOTIDE SEQUENCE</scope>
</reference>
<dbReference type="EMBL" id="AY299121">
    <property type="protein sequence ID" value="AAP58672.1"/>
    <property type="molecule type" value="Genomic_DNA"/>
</dbReference>
<protein>
    <submittedName>
        <fullName evidence="1">5R</fullName>
    </submittedName>
</protein>
<sequence length="67" mass="7616">MIDYSELTFEQVAEKYSYDPETGIMHSKFDGTSEYLGIYETLEQMAARAEAKANYPTFHPVGRGSDQ</sequence>
<dbReference type="RefSeq" id="NP_858952.1">
    <property type="nucleotide sequence ID" value="NC_004902.1"/>
</dbReference>
<dbReference type="KEGG" id="vg:2648346"/>
<organism evidence="1 2">
    <name type="scientific">Xanthomonas phage Xp10</name>
    <dbReference type="NCBI Taxonomy" id="2907956"/>
    <lineage>
        <taxon>Viruses</taxon>
        <taxon>Duplodnaviria</taxon>
        <taxon>Heunggongvirae</taxon>
        <taxon>Uroviricota</taxon>
        <taxon>Caudoviricetes</taxon>
        <taxon>Xipdecavirus</taxon>
        <taxon>Xipdecavirus Xp10</taxon>
    </lineage>
</organism>
<evidence type="ECO:0000313" key="1">
    <source>
        <dbReference type="EMBL" id="AAP58672.1"/>
    </source>
</evidence>
<name>Q7Y5L2_9CAUD</name>
<dbReference type="Proteomes" id="UP000001774">
    <property type="component" value="Segment"/>
</dbReference>
<dbReference type="GeneID" id="2648346"/>
<keyword evidence="2" id="KW-1185">Reference proteome</keyword>
<proteinExistence type="predicted"/>